<dbReference type="EMBL" id="GEDG01002529">
    <property type="protein sequence ID" value="JAP35865.1"/>
    <property type="molecule type" value="Transcribed_RNA"/>
</dbReference>
<accession>A0A0V0I753</accession>
<evidence type="ECO:0000313" key="1">
    <source>
        <dbReference type="EMBL" id="JAP28385.1"/>
    </source>
</evidence>
<reference evidence="1" key="1">
    <citation type="submission" date="2015-12" db="EMBL/GenBank/DDBJ databases">
        <title>Gene expression during late stages of embryo sac development: a critical building block for successful pollen-pistil interactions.</title>
        <authorList>
            <person name="Liu Y."/>
            <person name="Joly V."/>
            <person name="Sabar M."/>
            <person name="Matton D.P."/>
        </authorList>
    </citation>
    <scope>NUCLEOTIDE SEQUENCE</scope>
</reference>
<proteinExistence type="predicted"/>
<dbReference type="AlphaFoldDB" id="A0A0V0I753"/>
<sequence length="97" mass="10935">MAAKSPVACKRKSLSCWHPGICQAKVQARLSSMPHFVNPESAAIIIYGSYSASEYCMKKGYRFSSHRKSLAQQRGATTLRRNPFSLLTSFHFLVDFF</sequence>
<dbReference type="EMBL" id="GEDG01010182">
    <property type="protein sequence ID" value="JAP28385.1"/>
    <property type="molecule type" value="Transcribed_RNA"/>
</dbReference>
<organism evidence="1">
    <name type="scientific">Solanum chacoense</name>
    <name type="common">Chaco potato</name>
    <dbReference type="NCBI Taxonomy" id="4108"/>
    <lineage>
        <taxon>Eukaryota</taxon>
        <taxon>Viridiplantae</taxon>
        <taxon>Streptophyta</taxon>
        <taxon>Embryophyta</taxon>
        <taxon>Tracheophyta</taxon>
        <taxon>Spermatophyta</taxon>
        <taxon>Magnoliopsida</taxon>
        <taxon>eudicotyledons</taxon>
        <taxon>Gunneridae</taxon>
        <taxon>Pentapetalae</taxon>
        <taxon>asterids</taxon>
        <taxon>lamiids</taxon>
        <taxon>Solanales</taxon>
        <taxon>Solanaceae</taxon>
        <taxon>Solanoideae</taxon>
        <taxon>Solaneae</taxon>
        <taxon>Solanum</taxon>
    </lineage>
</organism>
<name>A0A0V0I753_SOLCH</name>
<protein>
    <submittedName>
        <fullName evidence="1">Putative ovule protein</fullName>
    </submittedName>
</protein>